<dbReference type="SUPFAM" id="SSF54631">
    <property type="entry name" value="CBS-domain pair"/>
    <property type="match status" value="1"/>
</dbReference>
<dbReference type="PANTHER" id="PTHR22777:SF32">
    <property type="entry name" value="UPF0053 INNER MEMBRANE PROTEIN YFJD"/>
    <property type="match status" value="1"/>
</dbReference>
<evidence type="ECO:0000256" key="2">
    <source>
        <dbReference type="ARBA" id="ARBA00006337"/>
    </source>
</evidence>
<dbReference type="InterPro" id="IPR000644">
    <property type="entry name" value="CBS_dom"/>
</dbReference>
<dbReference type="AlphaFoldDB" id="A0A4T0UKA8"/>
<dbReference type="InterPro" id="IPR044751">
    <property type="entry name" value="Ion_transp-like_CBS"/>
</dbReference>
<evidence type="ECO:0000256" key="5">
    <source>
        <dbReference type="ARBA" id="ARBA00022737"/>
    </source>
</evidence>
<evidence type="ECO:0000256" key="7">
    <source>
        <dbReference type="ARBA" id="ARBA00023122"/>
    </source>
</evidence>
<dbReference type="Gene3D" id="3.30.465.10">
    <property type="match status" value="1"/>
</dbReference>
<name>A0A4T0UKA8_9NEIS</name>
<evidence type="ECO:0000256" key="8">
    <source>
        <dbReference type="ARBA" id="ARBA00023136"/>
    </source>
</evidence>
<dbReference type="PROSITE" id="PS51846">
    <property type="entry name" value="CNNM"/>
    <property type="match status" value="1"/>
</dbReference>
<evidence type="ECO:0000256" key="3">
    <source>
        <dbReference type="ARBA" id="ARBA00022475"/>
    </source>
</evidence>
<evidence type="ECO:0000256" key="4">
    <source>
        <dbReference type="ARBA" id="ARBA00022692"/>
    </source>
</evidence>
<feature type="transmembrane region" description="Helical" evidence="11">
    <location>
        <begin position="93"/>
        <end position="111"/>
    </location>
</feature>
<evidence type="ECO:0000256" key="11">
    <source>
        <dbReference type="SAM" id="Phobius"/>
    </source>
</evidence>
<dbReference type="Proteomes" id="UP000308891">
    <property type="component" value="Unassembled WGS sequence"/>
</dbReference>
<feature type="domain" description="CBS" evidence="12">
    <location>
        <begin position="274"/>
        <end position="330"/>
    </location>
</feature>
<feature type="transmembrane region" description="Helical" evidence="11">
    <location>
        <begin position="62"/>
        <end position="86"/>
    </location>
</feature>
<evidence type="ECO:0000313" key="15">
    <source>
        <dbReference type="Proteomes" id="UP000308891"/>
    </source>
</evidence>
<feature type="transmembrane region" description="Helical" evidence="11">
    <location>
        <begin position="140"/>
        <end position="159"/>
    </location>
</feature>
<evidence type="ECO:0000256" key="1">
    <source>
        <dbReference type="ARBA" id="ARBA00004651"/>
    </source>
</evidence>
<keyword evidence="3" id="KW-1003">Cell membrane</keyword>
<dbReference type="GO" id="GO:0005886">
    <property type="term" value="C:plasma membrane"/>
    <property type="evidence" value="ECO:0007669"/>
    <property type="project" value="UniProtKB-SubCell"/>
</dbReference>
<feature type="domain" description="CNNM transmembrane" evidence="13">
    <location>
        <begin position="2"/>
        <end position="189"/>
    </location>
</feature>
<evidence type="ECO:0000256" key="6">
    <source>
        <dbReference type="ARBA" id="ARBA00022989"/>
    </source>
</evidence>
<comment type="similarity">
    <text evidence="2">Belongs to the UPF0053 family.</text>
</comment>
<dbReference type="SMART" id="SM01091">
    <property type="entry name" value="CorC_HlyC"/>
    <property type="match status" value="1"/>
</dbReference>
<reference evidence="14 15" key="1">
    <citation type="submission" date="2019-04" db="EMBL/GenBank/DDBJ databases">
        <title>Crenobacter sp. nov.</title>
        <authorList>
            <person name="Shi S."/>
        </authorList>
    </citation>
    <scope>NUCLEOTIDE SEQUENCE [LARGE SCALE GENOMIC DNA]</scope>
    <source>
        <strain evidence="14 15">GY 70310</strain>
    </source>
</reference>
<dbReference type="GO" id="GO:0050660">
    <property type="term" value="F:flavin adenine dinucleotide binding"/>
    <property type="evidence" value="ECO:0007669"/>
    <property type="project" value="InterPro"/>
</dbReference>
<dbReference type="Pfam" id="PF01595">
    <property type="entry name" value="CNNM"/>
    <property type="match status" value="1"/>
</dbReference>
<sequence length="422" mass="46687">MNDIPLSLLFLSLALLLAISAFFSMSETGMMAANRFRLKSKAAAGSRGAARALSLLGRTDKLLGVILLGNNFVNSAAASLSTVIVFRLFGQNELALGIATLAVTFAILVFSEATPKVLAANHALKVAERVSLPLALLLKLFYPAVWFVNLFVSALLNLLRVREKQDSGQLSAQDLRLLALESTRFDQAKHRSMLVNLFELEGFTVEDVMVPRRHIEAVDLAEPWPDLLDKLHTCHHSRILVCENGLENLIGILHVRKVLHLLREPLDAARLREVVREPYFVPATTPLFTQLQNFQENRRRVGVVVDEYGELMGLVTLEDILEVVVGDFTTQAPDQEAHARRDADGSFMVDASQSLRELNRELGLALPTDGPKTLNGLLAEHFGDIPEVGTCWKMHGCVVEIVQVGERAVRRVRLTPLAKRAK</sequence>
<dbReference type="RefSeq" id="WP_136555354.1">
    <property type="nucleotide sequence ID" value="NZ_STGJ01000019.1"/>
</dbReference>
<dbReference type="PROSITE" id="PS51371">
    <property type="entry name" value="CBS"/>
    <property type="match status" value="1"/>
</dbReference>
<dbReference type="InterPro" id="IPR046342">
    <property type="entry name" value="CBS_dom_sf"/>
</dbReference>
<dbReference type="SUPFAM" id="SSF56176">
    <property type="entry name" value="FAD-binding/transporter-associated domain-like"/>
    <property type="match status" value="1"/>
</dbReference>
<dbReference type="Pfam" id="PF03471">
    <property type="entry name" value="CorC_HlyC"/>
    <property type="match status" value="1"/>
</dbReference>
<keyword evidence="15" id="KW-1185">Reference proteome</keyword>
<evidence type="ECO:0000259" key="13">
    <source>
        <dbReference type="PROSITE" id="PS51846"/>
    </source>
</evidence>
<dbReference type="InterPro" id="IPR036318">
    <property type="entry name" value="FAD-bd_PCMH-like_sf"/>
</dbReference>
<evidence type="ECO:0000256" key="9">
    <source>
        <dbReference type="PROSITE-ProRule" id="PRU00703"/>
    </source>
</evidence>
<comment type="caution">
    <text evidence="14">The sequence shown here is derived from an EMBL/GenBank/DDBJ whole genome shotgun (WGS) entry which is preliminary data.</text>
</comment>
<dbReference type="Gene3D" id="3.10.580.10">
    <property type="entry name" value="CBS-domain"/>
    <property type="match status" value="1"/>
</dbReference>
<keyword evidence="7 9" id="KW-0129">CBS domain</keyword>
<dbReference type="OrthoDB" id="9805314at2"/>
<keyword evidence="4 10" id="KW-0812">Transmembrane</keyword>
<evidence type="ECO:0000256" key="10">
    <source>
        <dbReference type="PROSITE-ProRule" id="PRU01193"/>
    </source>
</evidence>
<organism evidence="14 15">
    <name type="scientific">Crenobacter intestini</name>
    <dbReference type="NCBI Taxonomy" id="2563443"/>
    <lineage>
        <taxon>Bacteria</taxon>
        <taxon>Pseudomonadati</taxon>
        <taxon>Pseudomonadota</taxon>
        <taxon>Betaproteobacteria</taxon>
        <taxon>Neisseriales</taxon>
        <taxon>Neisseriaceae</taxon>
        <taxon>Crenobacter</taxon>
    </lineage>
</organism>
<dbReference type="PANTHER" id="PTHR22777">
    <property type="entry name" value="HEMOLYSIN-RELATED"/>
    <property type="match status" value="1"/>
</dbReference>
<dbReference type="Pfam" id="PF00571">
    <property type="entry name" value="CBS"/>
    <property type="match status" value="2"/>
</dbReference>
<evidence type="ECO:0000259" key="12">
    <source>
        <dbReference type="PROSITE" id="PS51371"/>
    </source>
</evidence>
<dbReference type="InterPro" id="IPR002550">
    <property type="entry name" value="CNNM"/>
</dbReference>
<keyword evidence="6 10" id="KW-1133">Transmembrane helix</keyword>
<evidence type="ECO:0000313" key="14">
    <source>
        <dbReference type="EMBL" id="TIC79084.1"/>
    </source>
</evidence>
<dbReference type="InterPro" id="IPR016169">
    <property type="entry name" value="FAD-bd_PCMH_sub2"/>
</dbReference>
<keyword evidence="8 10" id="KW-0472">Membrane</keyword>
<dbReference type="InterPro" id="IPR005170">
    <property type="entry name" value="Transptr-assoc_dom"/>
</dbReference>
<proteinExistence type="inferred from homology"/>
<comment type="subcellular location">
    <subcellularLocation>
        <location evidence="1">Cell membrane</location>
        <topology evidence="1">Multi-pass membrane protein</topology>
    </subcellularLocation>
</comment>
<accession>A0A4T0UKA8</accession>
<dbReference type="CDD" id="cd04590">
    <property type="entry name" value="CBS_pair_CorC_HlyC_assoc"/>
    <property type="match status" value="1"/>
</dbReference>
<protein>
    <submittedName>
        <fullName evidence="14">DUF21 domain-containing protein</fullName>
    </submittedName>
</protein>
<dbReference type="EMBL" id="STGJ01000019">
    <property type="protein sequence ID" value="TIC79084.1"/>
    <property type="molecule type" value="Genomic_DNA"/>
</dbReference>
<gene>
    <name evidence="14" type="ORF">E5K04_14375</name>
</gene>
<keyword evidence="5" id="KW-0677">Repeat</keyword>